<gene>
    <name evidence="1" type="ORF">COEREDRAFT_11575</name>
</gene>
<evidence type="ECO:0000313" key="2">
    <source>
        <dbReference type="Proteomes" id="UP000242474"/>
    </source>
</evidence>
<proteinExistence type="predicted"/>
<reference evidence="1 2" key="1">
    <citation type="journal article" date="2015" name="Genome Biol. Evol.">
        <title>Phylogenomic analyses indicate that early fungi evolved digesting cell walls of algal ancestors of land plants.</title>
        <authorList>
            <person name="Chang Y."/>
            <person name="Wang S."/>
            <person name="Sekimoto S."/>
            <person name="Aerts A.L."/>
            <person name="Choi C."/>
            <person name="Clum A."/>
            <person name="LaButti K.M."/>
            <person name="Lindquist E.A."/>
            <person name="Yee Ngan C."/>
            <person name="Ohm R.A."/>
            <person name="Salamov A.A."/>
            <person name="Grigoriev I.V."/>
            <person name="Spatafora J.W."/>
            <person name="Berbee M.L."/>
        </authorList>
    </citation>
    <scope>NUCLEOTIDE SEQUENCE [LARGE SCALE GENOMIC DNA]</scope>
    <source>
        <strain evidence="1 2">NRRL 1564</strain>
    </source>
</reference>
<organism evidence="1 2">
    <name type="scientific">Coemansia reversa (strain ATCC 12441 / NRRL 1564)</name>
    <dbReference type="NCBI Taxonomy" id="763665"/>
    <lineage>
        <taxon>Eukaryota</taxon>
        <taxon>Fungi</taxon>
        <taxon>Fungi incertae sedis</taxon>
        <taxon>Zoopagomycota</taxon>
        <taxon>Kickxellomycotina</taxon>
        <taxon>Kickxellomycetes</taxon>
        <taxon>Kickxellales</taxon>
        <taxon>Kickxellaceae</taxon>
        <taxon>Coemansia</taxon>
    </lineage>
</organism>
<dbReference type="EMBL" id="KZ303541">
    <property type="protein sequence ID" value="PIA13284.1"/>
    <property type="molecule type" value="Genomic_DNA"/>
</dbReference>
<keyword evidence="2" id="KW-1185">Reference proteome</keyword>
<dbReference type="Proteomes" id="UP000242474">
    <property type="component" value="Unassembled WGS sequence"/>
</dbReference>
<name>A0A2G5B2R2_COERN</name>
<protein>
    <submittedName>
        <fullName evidence="1">Uncharacterized protein</fullName>
    </submittedName>
</protein>
<evidence type="ECO:0000313" key="1">
    <source>
        <dbReference type="EMBL" id="PIA13284.1"/>
    </source>
</evidence>
<accession>A0A2G5B2R2</accession>
<dbReference type="AlphaFoldDB" id="A0A2G5B2R2"/>
<dbReference type="OrthoDB" id="128646at2759"/>
<sequence length="352" mass="38596">MENDGNVEQDQVVQIPVLTPAAEEPVTRQYEGSVAPLHLARAWSTWHMQHPMERINGWAGFAAYIHLHHNSQNTRRGLALQLLQLSDEGHSILSFNDEFCRLYQALGEELGDVAIAMYTSYLPVSLHIVVFSLGPDATLDTAMQVVAAHVEAVCQAEVSGGAIEIDAPGFGTFVLKQPPIVITDPAGCELGWTIHHIHIDMVFADGMQILTEFYVVPIALDAIIAIPWLQHWNMQIDTRDKCVTLDVVGRMVCLPCVPFGQLHSDAFGVHLVTCEELEELEAADEIEFIGLVSASTDGLKINAIHMVDSMVSGGSRFKKKLLSEFTNVFGEPLAGLPPKCFVDHRIVLADGA</sequence>